<protein>
    <recommendedName>
        <fullName evidence="3">DUF3054 domain-containing protein</fullName>
    </recommendedName>
</protein>
<keyword evidence="1" id="KW-1133">Transmembrane helix</keyword>
<sequence>MRPQRNLIGGDFIVITLFAILGLSSHDGISFEGWARNAVPLTAAWLVIGLASGVYRTESAINLASVLQRVAIAWPIAAITGLVARYIVVGHGLELSFIIVTILTNLVMLLAWRTAYIFVFRYKRGGISS</sequence>
<dbReference type="InterPro" id="IPR021414">
    <property type="entry name" value="DUF3054"/>
</dbReference>
<organism evidence="2">
    <name type="scientific">marine metagenome</name>
    <dbReference type="NCBI Taxonomy" id="408172"/>
    <lineage>
        <taxon>unclassified sequences</taxon>
        <taxon>metagenomes</taxon>
        <taxon>ecological metagenomes</taxon>
    </lineage>
</organism>
<gene>
    <name evidence="2" type="ORF">METZ01_LOCUS209263</name>
</gene>
<keyword evidence="1" id="KW-0812">Transmembrane</keyword>
<feature type="transmembrane region" description="Helical" evidence="1">
    <location>
        <begin position="67"/>
        <end position="89"/>
    </location>
</feature>
<evidence type="ECO:0000256" key="1">
    <source>
        <dbReference type="SAM" id="Phobius"/>
    </source>
</evidence>
<dbReference type="EMBL" id="UINC01047301">
    <property type="protein sequence ID" value="SVB56409.1"/>
    <property type="molecule type" value="Genomic_DNA"/>
</dbReference>
<dbReference type="AlphaFoldDB" id="A0A382F157"/>
<feature type="transmembrane region" description="Helical" evidence="1">
    <location>
        <begin position="38"/>
        <end position="55"/>
    </location>
</feature>
<name>A0A382F157_9ZZZZ</name>
<proteinExistence type="predicted"/>
<feature type="transmembrane region" description="Helical" evidence="1">
    <location>
        <begin position="7"/>
        <end position="26"/>
    </location>
</feature>
<feature type="transmembrane region" description="Helical" evidence="1">
    <location>
        <begin position="95"/>
        <end position="119"/>
    </location>
</feature>
<reference evidence="2" key="1">
    <citation type="submission" date="2018-05" db="EMBL/GenBank/DDBJ databases">
        <authorList>
            <person name="Lanie J.A."/>
            <person name="Ng W.-L."/>
            <person name="Kazmierczak K.M."/>
            <person name="Andrzejewski T.M."/>
            <person name="Davidsen T.M."/>
            <person name="Wayne K.J."/>
            <person name="Tettelin H."/>
            <person name="Glass J.I."/>
            <person name="Rusch D."/>
            <person name="Podicherti R."/>
            <person name="Tsui H.-C.T."/>
            <person name="Winkler M.E."/>
        </authorList>
    </citation>
    <scope>NUCLEOTIDE SEQUENCE</scope>
</reference>
<evidence type="ECO:0008006" key="3">
    <source>
        <dbReference type="Google" id="ProtNLM"/>
    </source>
</evidence>
<evidence type="ECO:0000313" key="2">
    <source>
        <dbReference type="EMBL" id="SVB56409.1"/>
    </source>
</evidence>
<keyword evidence="1" id="KW-0472">Membrane</keyword>
<dbReference type="Pfam" id="PF11255">
    <property type="entry name" value="DUF3054"/>
    <property type="match status" value="1"/>
</dbReference>
<accession>A0A382F157</accession>